<gene>
    <name evidence="2" type="ORF">FEZ48_10500</name>
</gene>
<feature type="transmembrane region" description="Helical" evidence="1">
    <location>
        <begin position="21"/>
        <end position="41"/>
    </location>
</feature>
<keyword evidence="1" id="KW-1133">Transmembrane helix</keyword>
<dbReference type="Proteomes" id="UP000307201">
    <property type="component" value="Unassembled WGS sequence"/>
</dbReference>
<organism evidence="2 3">
    <name type="scientific">Marinilactibacillus psychrotolerans</name>
    <dbReference type="NCBI Taxonomy" id="191770"/>
    <lineage>
        <taxon>Bacteria</taxon>
        <taxon>Bacillati</taxon>
        <taxon>Bacillota</taxon>
        <taxon>Bacilli</taxon>
        <taxon>Lactobacillales</taxon>
        <taxon>Carnobacteriaceae</taxon>
        <taxon>Marinilactibacillus</taxon>
    </lineage>
</organism>
<comment type="caution">
    <text evidence="2">The sequence shown here is derived from an EMBL/GenBank/DDBJ whole genome shotgun (WGS) entry which is preliminary data.</text>
</comment>
<dbReference type="OrthoDB" id="2161688at2"/>
<evidence type="ECO:0000256" key="1">
    <source>
        <dbReference type="SAM" id="Phobius"/>
    </source>
</evidence>
<keyword evidence="1" id="KW-0812">Transmembrane</keyword>
<dbReference type="RefSeq" id="WP_138472563.1">
    <property type="nucleotide sequence ID" value="NZ_JBGQQG010000035.1"/>
</dbReference>
<protein>
    <submittedName>
        <fullName evidence="2">Uncharacterized protein</fullName>
    </submittedName>
</protein>
<keyword evidence="1" id="KW-0472">Membrane</keyword>
<proteinExistence type="predicted"/>
<name>A0A5R9C0S7_9LACT</name>
<evidence type="ECO:0000313" key="2">
    <source>
        <dbReference type="EMBL" id="TLQ06264.1"/>
    </source>
</evidence>
<dbReference type="EMBL" id="VBTE01000035">
    <property type="protein sequence ID" value="TLQ06264.1"/>
    <property type="molecule type" value="Genomic_DNA"/>
</dbReference>
<dbReference type="AlphaFoldDB" id="A0A5R9C0S7"/>
<evidence type="ECO:0000313" key="3">
    <source>
        <dbReference type="Proteomes" id="UP000307201"/>
    </source>
</evidence>
<sequence>MEILPTYKELKRFLNYNKKTILLSILAVFLLTVTLVAYNIYARNQSESKKQDYISQEEILTISEKDPENVTLEELNSMNEALEADRYEFSFSVEDEFQGIVSNQYVIYSAITQEEVIEKVEAGAGIQIIPNPELAITLVNDNDIMKVSIGTGNQEQNQLIAHAYYDLISNGNIPFFSNKTVYQYDPAPVLEEENWLESAGTQLVNISNMVIIIGIIGVIIIAVIIGVLVAIVKSVFQKTVPLMYKLETETTDKVLQYTKLSKMGEEEFHNSLTYAVSQPENKRKLVLSDQDFSILNQYDSDSMEISDQPRIVVSKEVSNLNPSYVFDEVIVLVKLNTTAKSWYHNQRIQLKRMSAYVTVIVY</sequence>
<feature type="transmembrane region" description="Helical" evidence="1">
    <location>
        <begin position="209"/>
        <end position="236"/>
    </location>
</feature>
<reference evidence="2 3" key="1">
    <citation type="submission" date="2019-05" db="EMBL/GenBank/DDBJ databases">
        <title>The metagenome of a microbial culture collection derived from dairy environment covers the genomic content of the human microbiome.</title>
        <authorList>
            <person name="Roder T."/>
            <person name="Wuthrich D."/>
            <person name="Sattari Z."/>
            <person name="Von Ah U."/>
            <person name="Bar C."/>
            <person name="Ronchi F."/>
            <person name="Macpherson A.J."/>
            <person name="Ganal-Vonarburg S.C."/>
            <person name="Bruggmann R."/>
            <person name="Vergeres G."/>
        </authorList>
    </citation>
    <scope>NUCLEOTIDE SEQUENCE [LARGE SCALE GENOMIC DNA]</scope>
    <source>
        <strain evidence="2 3">FAM 24235</strain>
    </source>
</reference>
<accession>A0A5R9C0S7</accession>